<dbReference type="GO" id="GO:0005829">
    <property type="term" value="C:cytosol"/>
    <property type="evidence" value="ECO:0007669"/>
    <property type="project" value="TreeGrafter"/>
</dbReference>
<dbReference type="InterPro" id="IPR035571">
    <property type="entry name" value="UPF0234-like_C"/>
</dbReference>
<dbReference type="Gene3D" id="3.30.70.860">
    <property type="match status" value="1"/>
</dbReference>
<dbReference type="GO" id="GO:0000166">
    <property type="term" value="F:nucleotide binding"/>
    <property type="evidence" value="ECO:0007669"/>
    <property type="project" value="UniProtKB-UniRule"/>
</dbReference>
<evidence type="ECO:0000313" key="4">
    <source>
        <dbReference type="EMBL" id="RKP48646.1"/>
    </source>
</evidence>
<gene>
    <name evidence="4" type="ORF">D7S86_21850</name>
</gene>
<organism evidence="4 5">
    <name type="scientific">Pararobbsia silviterrae</name>
    <dbReference type="NCBI Taxonomy" id="1792498"/>
    <lineage>
        <taxon>Bacteria</taxon>
        <taxon>Pseudomonadati</taxon>
        <taxon>Pseudomonadota</taxon>
        <taxon>Betaproteobacteria</taxon>
        <taxon>Burkholderiales</taxon>
        <taxon>Burkholderiaceae</taxon>
        <taxon>Pararobbsia</taxon>
    </lineage>
</organism>
<keyword evidence="5" id="KW-1185">Reference proteome</keyword>
<dbReference type="PANTHER" id="PTHR30476">
    <property type="entry name" value="UPF0234 PROTEIN YAJQ"/>
    <property type="match status" value="1"/>
</dbReference>
<sequence length="161" mass="17947">MPSFDVVSEANMIEVKNAVEQSNKEISTRFDFKGSDARIEHKELELTAYADDDFKLGQVKDVLTSKMAKRNVDVRFLDYGKIEKIGGDKIKQVIKIKKGVSGDLAKKIVKAIKDSKLKVQASIQGDAVRVTGAKRDDLQSAIALLKKDVTDTPLDFNNFRD</sequence>
<dbReference type="Proteomes" id="UP000270342">
    <property type="component" value="Unassembled WGS sequence"/>
</dbReference>
<dbReference type="InterPro" id="IPR036183">
    <property type="entry name" value="YajQ-like_sf"/>
</dbReference>
<evidence type="ECO:0000313" key="5">
    <source>
        <dbReference type="Proteomes" id="UP000270342"/>
    </source>
</evidence>
<dbReference type="SUPFAM" id="SSF89963">
    <property type="entry name" value="YajQ-like"/>
    <property type="match status" value="2"/>
</dbReference>
<dbReference type="InterPro" id="IPR007551">
    <property type="entry name" value="YajQ/Smlt4090-like"/>
</dbReference>
<evidence type="ECO:0000256" key="2">
    <source>
        <dbReference type="ARBA" id="ARBA00093450"/>
    </source>
</evidence>
<dbReference type="Gene3D" id="3.30.70.990">
    <property type="entry name" value="YajQ-like, domain 2"/>
    <property type="match status" value="1"/>
</dbReference>
<dbReference type="AlphaFoldDB" id="A0A494XJ22"/>
<dbReference type="HAMAP" id="MF_00632">
    <property type="entry name" value="UPF0234"/>
    <property type="match status" value="1"/>
</dbReference>
<dbReference type="NCBIfam" id="NF003819">
    <property type="entry name" value="PRK05412.1"/>
    <property type="match status" value="1"/>
</dbReference>
<dbReference type="RefSeq" id="WP_121089273.1">
    <property type="nucleotide sequence ID" value="NZ_RBZU01000011.1"/>
</dbReference>
<dbReference type="Pfam" id="PF04461">
    <property type="entry name" value="YajQ"/>
    <property type="match status" value="1"/>
</dbReference>
<accession>A0A494XJ22</accession>
<dbReference type="InterPro" id="IPR035570">
    <property type="entry name" value="UPF0234_N"/>
</dbReference>
<comment type="function">
    <text evidence="3">Nucleotide-binding protein.</text>
</comment>
<protein>
    <recommendedName>
        <fullName evidence="3">Nucleotide-binding protein D7S86_21850</fullName>
    </recommendedName>
</protein>
<evidence type="ECO:0000256" key="3">
    <source>
        <dbReference type="HAMAP-Rule" id="MF_00632"/>
    </source>
</evidence>
<name>A0A494XJ22_9BURK</name>
<comment type="similarity">
    <text evidence="2 3">Belongs to the YajQ family.</text>
</comment>
<proteinExistence type="inferred from homology"/>
<dbReference type="OrthoDB" id="9801447at2"/>
<dbReference type="CDD" id="cd11740">
    <property type="entry name" value="YajQ_like"/>
    <property type="match status" value="1"/>
</dbReference>
<dbReference type="EMBL" id="RBZU01000011">
    <property type="protein sequence ID" value="RKP48646.1"/>
    <property type="molecule type" value="Genomic_DNA"/>
</dbReference>
<reference evidence="4 5" key="1">
    <citation type="submission" date="2018-10" db="EMBL/GenBank/DDBJ databases">
        <title>Robbsia sp. DHC34, isolated from soil.</title>
        <authorList>
            <person name="Gao Z.-H."/>
            <person name="Qiu L.-H."/>
        </authorList>
    </citation>
    <scope>NUCLEOTIDE SEQUENCE [LARGE SCALE GENOMIC DNA]</scope>
    <source>
        <strain evidence="4 5">DHC34</strain>
    </source>
</reference>
<comment type="caution">
    <text evidence="4">The sequence shown here is derived from an EMBL/GenBank/DDBJ whole genome shotgun (WGS) entry which is preliminary data.</text>
</comment>
<keyword evidence="1 3" id="KW-0547">Nucleotide-binding</keyword>
<dbReference type="PANTHER" id="PTHR30476:SF0">
    <property type="entry name" value="UPF0234 PROTEIN YAJQ"/>
    <property type="match status" value="1"/>
</dbReference>
<evidence type="ECO:0000256" key="1">
    <source>
        <dbReference type="ARBA" id="ARBA00022741"/>
    </source>
</evidence>